<evidence type="ECO:0000313" key="4">
    <source>
        <dbReference type="Proteomes" id="UP000292884"/>
    </source>
</evidence>
<dbReference type="InterPro" id="IPR013694">
    <property type="entry name" value="VIT"/>
</dbReference>
<accession>A0A4R0N1Q3</accession>
<dbReference type="Pfam" id="PF08487">
    <property type="entry name" value="VIT"/>
    <property type="match status" value="1"/>
</dbReference>
<protein>
    <submittedName>
        <fullName evidence="3">DUF2135 domain-containing protein</fullName>
    </submittedName>
</protein>
<evidence type="ECO:0000313" key="3">
    <source>
        <dbReference type="EMBL" id="TCC93739.1"/>
    </source>
</evidence>
<dbReference type="Proteomes" id="UP000292884">
    <property type="component" value="Unassembled WGS sequence"/>
</dbReference>
<dbReference type="SUPFAM" id="SSF48452">
    <property type="entry name" value="TPR-like"/>
    <property type="match status" value="1"/>
</dbReference>
<dbReference type="PROSITE" id="PS51468">
    <property type="entry name" value="VIT"/>
    <property type="match status" value="1"/>
</dbReference>
<dbReference type="AlphaFoldDB" id="A0A4R0N1Q3"/>
<dbReference type="InterPro" id="IPR011990">
    <property type="entry name" value="TPR-like_helical_dom_sf"/>
</dbReference>
<sequence length="988" mass="111469">MKLSISSLLILLLFSFLGNAQMPVLKIKTANAQQESVNLQKLNVDVQITGNIAKTVMTMTFYNNSNRVLEGELTFPMPEGVTISRYALDINGKMREAVPVEKAKATEVFESIEHRRVDPGLLEKVEGNNFRTRIYPMPAKGTRTIIVGYEEELKFDKSNVLLYHLPLDYNQAIANFTLKTTVFESLVKPELLEQPDGSFSFKNVGNTYLAEMKKTNYQPQKGITINLPKLTNIPEVQMQKASSGYYFLVNVFPKEQSRPRVLNNQIGLIWDCSLSGLQRDLKKELALLELLIQQKQNLTINLGLLNNTFKNGGSFVITNGDWTLLKKRLENIVYDGGTNFSSINQRALIGNEYIFFTDGLSTFGKNTVFLNKPIHTINSSNKADYSNLKYISLKSGGEFINLNNTKVEDAFKQLNVEQLQYLGIKNSGEVRQTYPSMHVNITGHLAIAGILSQYSTSIVLQFGYGNMVVSEQTVRLDPNAQALSSIDVSRIWAQKKITEMDIQYEINKVEISQLSRQFGIVTRNTSLIVLESVDDYLRYDIVPPTELRAQYDVVVKRRRADILERKTDLVNDAVAMSKVLKAWWNTDFSHPPKNDQVKFPSPVVVHDSAAAEPVAVGNAGNANRMANQQTQEVMLRRREAQASKTSNDNTLYEVVSSAPVNQALSGRVAGVSVSYSSAKVVEQAVIIVPEFKSDKDYMKSLTGTTKEAYEKYLAIRPQYLSTPTFYFDVANWFYQQADSTRALTILSNIADLDLENADLFKVLAYKLKQTKEYRSELYITEKILQWRPMDAQSYRDYALALADNGAYQQALDNLCKVLTQSYNTQTSDRDDGIEEIVIAEINNLIAKYGSLLNTKGIDKRLIQPLPVDIRVVLNWNKNDTDIDLWLTDPKGEKCYYSNQSTAIGGRISNDFTDGYGPEQFMLKKAIKGSYKIEVDYYGDRQVSIGGPTTVTAEIYTRYSTGKQERKIIIIPLEEGNKNKGHLIGEFKF</sequence>
<dbReference type="Gene3D" id="1.25.40.10">
    <property type="entry name" value="Tetratricopeptide repeat domain"/>
    <property type="match status" value="1"/>
</dbReference>
<keyword evidence="1" id="KW-0732">Signal</keyword>
<proteinExistence type="predicted"/>
<keyword evidence="4" id="KW-1185">Reference proteome</keyword>
<comment type="caution">
    <text evidence="3">The sequence shown here is derived from an EMBL/GenBank/DDBJ whole genome shotgun (WGS) entry which is preliminary data.</text>
</comment>
<evidence type="ECO:0000256" key="1">
    <source>
        <dbReference type="SAM" id="SignalP"/>
    </source>
</evidence>
<dbReference type="Pfam" id="PF09906">
    <property type="entry name" value="DUF2135"/>
    <property type="match status" value="1"/>
</dbReference>
<dbReference type="InterPro" id="IPR019220">
    <property type="entry name" value="DUF2135"/>
</dbReference>
<dbReference type="SMART" id="SM00609">
    <property type="entry name" value="VIT"/>
    <property type="match status" value="1"/>
</dbReference>
<dbReference type="PANTHER" id="PTHR45737">
    <property type="entry name" value="VON WILLEBRAND FACTOR A DOMAIN-CONTAINING PROTEIN 5A"/>
    <property type="match status" value="1"/>
</dbReference>
<reference evidence="3 4" key="1">
    <citation type="submission" date="2019-02" db="EMBL/GenBank/DDBJ databases">
        <title>Pedobacter sp. RP-1-13 sp. nov., isolated from Arctic soil.</title>
        <authorList>
            <person name="Dahal R.H."/>
        </authorList>
    </citation>
    <scope>NUCLEOTIDE SEQUENCE [LARGE SCALE GENOMIC DNA]</scope>
    <source>
        <strain evidence="3 4">RP-1-13</strain>
    </source>
</reference>
<dbReference type="PANTHER" id="PTHR45737:SF6">
    <property type="entry name" value="VON WILLEBRAND FACTOR A DOMAIN-CONTAINING PROTEIN 5A"/>
    <property type="match status" value="1"/>
</dbReference>
<organism evidence="3 4">
    <name type="scientific">Pedobacter frigiditerrae</name>
    <dbReference type="NCBI Taxonomy" id="2530452"/>
    <lineage>
        <taxon>Bacteria</taxon>
        <taxon>Pseudomonadati</taxon>
        <taxon>Bacteroidota</taxon>
        <taxon>Sphingobacteriia</taxon>
        <taxon>Sphingobacteriales</taxon>
        <taxon>Sphingobacteriaceae</taxon>
        <taxon>Pedobacter</taxon>
    </lineage>
</organism>
<dbReference type="Gene3D" id="2.60.120.380">
    <property type="match status" value="1"/>
</dbReference>
<gene>
    <name evidence="3" type="ORF">EZ428_02925</name>
</gene>
<name>A0A4R0N1Q3_9SPHI</name>
<feature type="chain" id="PRO_5020282032" evidence="1">
    <location>
        <begin position="21"/>
        <end position="988"/>
    </location>
</feature>
<feature type="signal peptide" evidence="1">
    <location>
        <begin position="1"/>
        <end position="20"/>
    </location>
</feature>
<dbReference type="EMBL" id="SJSK01000001">
    <property type="protein sequence ID" value="TCC93739.1"/>
    <property type="molecule type" value="Genomic_DNA"/>
</dbReference>
<evidence type="ECO:0000259" key="2">
    <source>
        <dbReference type="PROSITE" id="PS51468"/>
    </source>
</evidence>
<dbReference type="OrthoDB" id="266279at2"/>
<feature type="domain" description="VIT" evidence="2">
    <location>
        <begin position="23"/>
        <end position="151"/>
    </location>
</feature>
<dbReference type="RefSeq" id="WP_131551605.1">
    <property type="nucleotide sequence ID" value="NZ_SJSK01000001.1"/>
</dbReference>